<keyword evidence="3" id="KW-1185">Reference proteome</keyword>
<dbReference type="AlphaFoldDB" id="A0A5C3LQM9"/>
<accession>A0A5C3LQM9</accession>
<feature type="transmembrane region" description="Helical" evidence="1">
    <location>
        <begin position="118"/>
        <end position="138"/>
    </location>
</feature>
<feature type="transmembrane region" description="Helical" evidence="1">
    <location>
        <begin position="438"/>
        <end position="458"/>
    </location>
</feature>
<feature type="transmembrane region" description="Helical" evidence="1">
    <location>
        <begin position="78"/>
        <end position="97"/>
    </location>
</feature>
<dbReference type="EMBL" id="ML213625">
    <property type="protein sequence ID" value="TFK35042.1"/>
    <property type="molecule type" value="Genomic_DNA"/>
</dbReference>
<evidence type="ECO:0000313" key="3">
    <source>
        <dbReference type="Proteomes" id="UP000308652"/>
    </source>
</evidence>
<dbReference type="OrthoDB" id="9451547at2759"/>
<protein>
    <submittedName>
        <fullName evidence="2">Uncharacterized protein</fullName>
    </submittedName>
</protein>
<keyword evidence="1" id="KW-0472">Membrane</keyword>
<sequence length="526" mass="59311">MAWGCGRGIYIYGISYSFALKRKYQMYIVRTRWAVALFLIVVVHASSPSDSSEDVNRNSIIGTSTSKNCNAVGSCRSLAGILWNCLATIFLCTWVAIHPNIPDPTDSWWSITKTRIKVMIYAVIVPECVLLWALRQWFGARYIARKYKKYGWTRTHGFFLQMGGFILYDAGTPYQVLSAEDFDRLIDAGEIDVPKITRKEIRDKSKSDGLSKALVILQTSWFIIQCVIRKIDNLSITHLEVATLAFTLLNGVMYVFWWHKPLNVQCSLAVARKCSPPVTVNLVLMAPASSRDFENSFRSTVTLVGTSNRWMRVYKSIKNNLGRSQLSNPSSMDLEISSSPILNPFHTKESQRGFWWNVGNMIIYRPLATMLRPVGEMCETSGPIDPGVLKLPSFHARQCSPKVQSRMLISISIIASLFGAVHCFPWASNFPTLQEKMIWRVGAILVTCAPVLFFFLGVGDEIPDGIFSRIPPIIFGIAMMLCIMSYIFARLALVVVSLTSLRSLPSEAYVVVQWMSFLPHLGLDYR</sequence>
<dbReference type="PANTHER" id="PTHR35043:SF7">
    <property type="entry name" value="TRANSCRIPTION FACTOR DOMAIN-CONTAINING PROTEIN"/>
    <property type="match status" value="1"/>
</dbReference>
<feature type="transmembrane region" description="Helical" evidence="1">
    <location>
        <begin position="407"/>
        <end position="426"/>
    </location>
</feature>
<reference evidence="2 3" key="1">
    <citation type="journal article" date="2019" name="Nat. Ecol. Evol.">
        <title>Megaphylogeny resolves global patterns of mushroom evolution.</title>
        <authorList>
            <person name="Varga T."/>
            <person name="Krizsan K."/>
            <person name="Foldi C."/>
            <person name="Dima B."/>
            <person name="Sanchez-Garcia M."/>
            <person name="Sanchez-Ramirez S."/>
            <person name="Szollosi G.J."/>
            <person name="Szarkandi J.G."/>
            <person name="Papp V."/>
            <person name="Albert L."/>
            <person name="Andreopoulos W."/>
            <person name="Angelini C."/>
            <person name="Antonin V."/>
            <person name="Barry K.W."/>
            <person name="Bougher N.L."/>
            <person name="Buchanan P."/>
            <person name="Buyck B."/>
            <person name="Bense V."/>
            <person name="Catcheside P."/>
            <person name="Chovatia M."/>
            <person name="Cooper J."/>
            <person name="Damon W."/>
            <person name="Desjardin D."/>
            <person name="Finy P."/>
            <person name="Geml J."/>
            <person name="Haridas S."/>
            <person name="Hughes K."/>
            <person name="Justo A."/>
            <person name="Karasinski D."/>
            <person name="Kautmanova I."/>
            <person name="Kiss B."/>
            <person name="Kocsube S."/>
            <person name="Kotiranta H."/>
            <person name="LaButti K.M."/>
            <person name="Lechner B.E."/>
            <person name="Liimatainen K."/>
            <person name="Lipzen A."/>
            <person name="Lukacs Z."/>
            <person name="Mihaltcheva S."/>
            <person name="Morgado L.N."/>
            <person name="Niskanen T."/>
            <person name="Noordeloos M.E."/>
            <person name="Ohm R.A."/>
            <person name="Ortiz-Santana B."/>
            <person name="Ovrebo C."/>
            <person name="Racz N."/>
            <person name="Riley R."/>
            <person name="Savchenko A."/>
            <person name="Shiryaev A."/>
            <person name="Soop K."/>
            <person name="Spirin V."/>
            <person name="Szebenyi C."/>
            <person name="Tomsovsky M."/>
            <person name="Tulloss R.E."/>
            <person name="Uehling J."/>
            <person name="Grigoriev I.V."/>
            <person name="Vagvolgyi C."/>
            <person name="Papp T."/>
            <person name="Martin F.M."/>
            <person name="Miettinen O."/>
            <person name="Hibbett D.S."/>
            <person name="Nagy L.G."/>
        </authorList>
    </citation>
    <scope>NUCLEOTIDE SEQUENCE [LARGE SCALE GENOMIC DNA]</scope>
    <source>
        <strain evidence="2 3">CBS 166.37</strain>
    </source>
</reference>
<evidence type="ECO:0000256" key="1">
    <source>
        <dbReference type="SAM" id="Phobius"/>
    </source>
</evidence>
<name>A0A5C3LQM9_9AGAR</name>
<keyword evidence="1" id="KW-0812">Transmembrane</keyword>
<feature type="transmembrane region" description="Helical" evidence="1">
    <location>
        <begin position="239"/>
        <end position="258"/>
    </location>
</feature>
<organism evidence="2 3">
    <name type="scientific">Crucibulum laeve</name>
    <dbReference type="NCBI Taxonomy" id="68775"/>
    <lineage>
        <taxon>Eukaryota</taxon>
        <taxon>Fungi</taxon>
        <taxon>Dikarya</taxon>
        <taxon>Basidiomycota</taxon>
        <taxon>Agaricomycotina</taxon>
        <taxon>Agaricomycetes</taxon>
        <taxon>Agaricomycetidae</taxon>
        <taxon>Agaricales</taxon>
        <taxon>Agaricineae</taxon>
        <taxon>Nidulariaceae</taxon>
        <taxon>Crucibulum</taxon>
    </lineage>
</organism>
<proteinExistence type="predicted"/>
<dbReference type="Proteomes" id="UP000308652">
    <property type="component" value="Unassembled WGS sequence"/>
</dbReference>
<gene>
    <name evidence="2" type="ORF">BDQ12DRAFT_326889</name>
</gene>
<dbReference type="PANTHER" id="PTHR35043">
    <property type="entry name" value="TRANSCRIPTION FACTOR DOMAIN-CONTAINING PROTEIN"/>
    <property type="match status" value="1"/>
</dbReference>
<feature type="transmembrane region" description="Helical" evidence="1">
    <location>
        <begin position="470"/>
        <end position="496"/>
    </location>
</feature>
<keyword evidence="1" id="KW-1133">Transmembrane helix</keyword>
<evidence type="ECO:0000313" key="2">
    <source>
        <dbReference type="EMBL" id="TFK35042.1"/>
    </source>
</evidence>